<dbReference type="PANTHER" id="PTHR38353">
    <property type="entry name" value="TROPOMYOSIN"/>
    <property type="match status" value="1"/>
</dbReference>
<accession>A0A2P5W3I2</accession>
<reference evidence="1 2" key="1">
    <citation type="submission" date="2015-01" db="EMBL/GenBank/DDBJ databases">
        <title>Genome of allotetraploid Gossypium barbadense reveals genomic plasticity and fiber elongation in cotton evolution.</title>
        <authorList>
            <person name="Chen X."/>
            <person name="Liu X."/>
            <person name="Zhao B."/>
            <person name="Zheng H."/>
            <person name="Hu Y."/>
            <person name="Lu G."/>
            <person name="Yang C."/>
            <person name="Chen J."/>
            <person name="Shan C."/>
            <person name="Zhang L."/>
            <person name="Zhou Y."/>
            <person name="Wang L."/>
            <person name="Guo W."/>
            <person name="Bai Y."/>
            <person name="Ruan J."/>
            <person name="Shangguan X."/>
            <person name="Mao Y."/>
            <person name="Jiang J."/>
            <person name="Zhu Y."/>
            <person name="Lei J."/>
            <person name="Kang H."/>
            <person name="Chen S."/>
            <person name="He X."/>
            <person name="Wang R."/>
            <person name="Wang Y."/>
            <person name="Chen J."/>
            <person name="Wang L."/>
            <person name="Yu S."/>
            <person name="Wang B."/>
            <person name="Wei J."/>
            <person name="Song S."/>
            <person name="Lu X."/>
            <person name="Gao Z."/>
            <person name="Gu W."/>
            <person name="Deng X."/>
            <person name="Ma D."/>
            <person name="Wang S."/>
            <person name="Liang W."/>
            <person name="Fang L."/>
            <person name="Cai C."/>
            <person name="Zhu X."/>
            <person name="Zhou B."/>
            <person name="Zhang Y."/>
            <person name="Chen Z."/>
            <person name="Xu S."/>
            <person name="Zhu R."/>
            <person name="Wang S."/>
            <person name="Zhang T."/>
            <person name="Zhao G."/>
        </authorList>
    </citation>
    <scope>NUCLEOTIDE SEQUENCE [LARGE SCALE GENOMIC DNA]</scope>
    <source>
        <strain evidence="2">cv. Xinhai21</strain>
        <tissue evidence="1">Leaf</tissue>
    </source>
</reference>
<dbReference type="AlphaFoldDB" id="A0A2P5W3I2"/>
<name>A0A2P5W3I2_GOSBA</name>
<sequence>MTESEGLGSRLISIYCLRNSLNCLCELCLKVDPKHLFSPNFHVLQQMLVICEIDPYNYVNYVILFWINLAGNDLIIKLDLEKAKLDGIKQMKAKLVRDNKKIKESIEQAKLGSNHFKGISHVIKCACGEEYMLDLRA</sequence>
<proteinExistence type="predicted"/>
<gene>
    <name evidence="1" type="ORF">GOBAR_AA35038</name>
</gene>
<dbReference type="PANTHER" id="PTHR38353:SF2">
    <property type="entry name" value="TROPOMYOSIN"/>
    <property type="match status" value="1"/>
</dbReference>
<dbReference type="OrthoDB" id="1933536at2759"/>
<evidence type="ECO:0000313" key="2">
    <source>
        <dbReference type="Proteomes" id="UP000239757"/>
    </source>
</evidence>
<evidence type="ECO:0000313" key="1">
    <source>
        <dbReference type="EMBL" id="PPR85644.1"/>
    </source>
</evidence>
<dbReference type="EMBL" id="KZ669311">
    <property type="protein sequence ID" value="PPR85644.1"/>
    <property type="molecule type" value="Genomic_DNA"/>
</dbReference>
<dbReference type="Proteomes" id="UP000239757">
    <property type="component" value="Unassembled WGS sequence"/>
</dbReference>
<protein>
    <submittedName>
        <fullName evidence="1">Uncharacterized protein</fullName>
    </submittedName>
</protein>
<organism evidence="1 2">
    <name type="scientific">Gossypium barbadense</name>
    <name type="common">Sea Island cotton</name>
    <name type="synonym">Hibiscus barbadensis</name>
    <dbReference type="NCBI Taxonomy" id="3634"/>
    <lineage>
        <taxon>Eukaryota</taxon>
        <taxon>Viridiplantae</taxon>
        <taxon>Streptophyta</taxon>
        <taxon>Embryophyta</taxon>
        <taxon>Tracheophyta</taxon>
        <taxon>Spermatophyta</taxon>
        <taxon>Magnoliopsida</taxon>
        <taxon>eudicotyledons</taxon>
        <taxon>Gunneridae</taxon>
        <taxon>Pentapetalae</taxon>
        <taxon>rosids</taxon>
        <taxon>malvids</taxon>
        <taxon>Malvales</taxon>
        <taxon>Malvaceae</taxon>
        <taxon>Malvoideae</taxon>
        <taxon>Gossypium</taxon>
    </lineage>
</organism>